<dbReference type="PANTHER" id="PTHR46363">
    <property type="entry name" value="DEOXYRIBONUCLEASE TATDN2-RELATED"/>
    <property type="match status" value="1"/>
</dbReference>
<reference evidence="4" key="2">
    <citation type="submission" date="2020-11" db="EMBL/GenBank/DDBJ databases">
        <authorList>
            <person name="McCartney M.A."/>
            <person name="Auch B."/>
            <person name="Kono T."/>
            <person name="Mallez S."/>
            <person name="Becker A."/>
            <person name="Gohl D.M."/>
            <person name="Silverstein K.A.T."/>
            <person name="Koren S."/>
            <person name="Bechman K.B."/>
            <person name="Herman A."/>
            <person name="Abrahante J.E."/>
            <person name="Garbe J."/>
        </authorList>
    </citation>
    <scope>NUCLEOTIDE SEQUENCE</scope>
    <source>
        <strain evidence="4">Duluth1</strain>
        <tissue evidence="4">Whole animal</tissue>
    </source>
</reference>
<evidence type="ECO:0000256" key="1">
    <source>
        <dbReference type="ARBA" id="ARBA00009275"/>
    </source>
</evidence>
<name>A0A9D4GM40_DREPO</name>
<comment type="caution">
    <text evidence="4">The sequence shown here is derived from an EMBL/GenBank/DDBJ whole genome shotgun (WGS) entry which is preliminary data.</text>
</comment>
<dbReference type="InterPro" id="IPR018228">
    <property type="entry name" value="DNase_TatD-rel_CS"/>
</dbReference>
<feature type="region of interest" description="Disordered" evidence="3">
    <location>
        <begin position="85"/>
        <end position="109"/>
    </location>
</feature>
<gene>
    <name evidence="4" type="ORF">DPMN_121705</name>
</gene>
<dbReference type="AlphaFoldDB" id="A0A9D4GM40"/>
<evidence type="ECO:0000313" key="4">
    <source>
        <dbReference type="EMBL" id="KAH3819961.1"/>
    </source>
</evidence>
<dbReference type="InterPro" id="IPR001130">
    <property type="entry name" value="TatD-like"/>
</dbReference>
<dbReference type="PROSITE" id="PS01091">
    <property type="entry name" value="TATD_3"/>
    <property type="match status" value="1"/>
</dbReference>
<keyword evidence="5" id="KW-1185">Reference proteome</keyword>
<dbReference type="CDD" id="cd01310">
    <property type="entry name" value="TatD_DNAse"/>
    <property type="match status" value="1"/>
</dbReference>
<protein>
    <submittedName>
        <fullName evidence="4">Uncharacterized protein</fullName>
    </submittedName>
</protein>
<reference evidence="4" key="1">
    <citation type="journal article" date="2019" name="bioRxiv">
        <title>The Genome of the Zebra Mussel, Dreissena polymorpha: A Resource for Invasive Species Research.</title>
        <authorList>
            <person name="McCartney M.A."/>
            <person name="Auch B."/>
            <person name="Kono T."/>
            <person name="Mallez S."/>
            <person name="Zhang Y."/>
            <person name="Obille A."/>
            <person name="Becker A."/>
            <person name="Abrahante J.E."/>
            <person name="Garbe J."/>
            <person name="Badalamenti J.P."/>
            <person name="Herman A."/>
            <person name="Mangelson H."/>
            <person name="Liachko I."/>
            <person name="Sullivan S."/>
            <person name="Sone E.D."/>
            <person name="Koren S."/>
            <person name="Silverstein K.A.T."/>
            <person name="Beckman K.B."/>
            <person name="Gohl D.M."/>
        </authorList>
    </citation>
    <scope>NUCLEOTIDE SEQUENCE</scope>
    <source>
        <strain evidence="4">Duluth1</strain>
        <tissue evidence="4">Whole animal</tissue>
    </source>
</reference>
<dbReference type="Pfam" id="PF01026">
    <property type="entry name" value="TatD_DNase"/>
    <property type="match status" value="1"/>
</dbReference>
<evidence type="ECO:0000256" key="3">
    <source>
        <dbReference type="SAM" id="MobiDB-lite"/>
    </source>
</evidence>
<accession>A0A9D4GM40</accession>
<dbReference type="EMBL" id="JAIWYP010000005">
    <property type="protein sequence ID" value="KAH3819961.1"/>
    <property type="molecule type" value="Genomic_DNA"/>
</dbReference>
<dbReference type="Gene3D" id="3.20.20.140">
    <property type="entry name" value="Metal-dependent hydrolases"/>
    <property type="match status" value="1"/>
</dbReference>
<feature type="compositionally biased region" description="Basic and acidic residues" evidence="3">
    <location>
        <begin position="305"/>
        <end position="318"/>
    </location>
</feature>
<comment type="similarity">
    <text evidence="1">Belongs to the metallo-dependent hydrolases superfamily. TatD-type hydrolase family.</text>
</comment>
<proteinExistence type="inferred from homology"/>
<dbReference type="Proteomes" id="UP000828390">
    <property type="component" value="Unassembled WGS sequence"/>
</dbReference>
<evidence type="ECO:0000313" key="5">
    <source>
        <dbReference type="Proteomes" id="UP000828390"/>
    </source>
</evidence>
<dbReference type="SUPFAM" id="SSF51556">
    <property type="entry name" value="Metallo-dependent hydrolases"/>
    <property type="match status" value="1"/>
</dbReference>
<keyword evidence="2" id="KW-0378">Hydrolase</keyword>
<dbReference type="InterPro" id="IPR032466">
    <property type="entry name" value="Metal_Hydrolase"/>
</dbReference>
<evidence type="ECO:0000256" key="2">
    <source>
        <dbReference type="ARBA" id="ARBA00022801"/>
    </source>
</evidence>
<sequence length="849" mass="93550">MDGRDIFIEVEEASGRGTLWSSGRDLVIELGTMLPLDHGRVERAVEGQVSLARRRGRLGFVSEVRKYGHQILSDSFIKRVLAGPEKQRRTPGASLSGRPRGTVELSRSRPKPAPILTALDFPALPAQLGSEGVNVEPGVESLVPNPSSLDTLVLPVGSECGRVKVEPEEEAFVSDSTSLVVPESPVRLVEVKAEPEGEAFMASQPSALDFLVSPVRLVEAACKVGPEEGVIIISDEEDMEVDAPLAANLDQEIVGEPGFARPIDEMAEPAGAMSLQGRMIRGMDRCERRSRPLDRGAEFNGGVGTRDRSRSQQDDVGFKRKKTQGCPVCGLRARSIRHHVEARHFPPVFRREAWENPEKDHVRFRGVICVINSLGLQSFDEAMLFVGRQRLSISEQSCLNDKDQVWLERVSRRFMFYIPIIFHVARVNSRALLFHWRVLAALLKLCSQEVRDDFFAQRFVRRHGVVQVTGSTQATELMQRSGPDCCVAAQATGSTQATELVQGAGSDRSVVMEAQATVSSPEMDLIQRPEPVTCVEKGAQVMALTQVAESVPEPGSLGNECELGDDFEIAPVVQEWISVRNAELTAFDSHFHLDRSYKTTKVGSIEALVGHTVGPMPEVPVRVNGGVAVFCDPPNYPREYPSVTGFGSAVGVHPKAPLRDVKGVVGQVERELRKDGVVALGEIGLDRTVPERERGRQEEMFVGLLELACPRRPVILHIRGQDTYSCEASALALRLMQKNVSPTQRIHLHCFTGTLDQVLSWSAAFPRCYFSISGLAARFDEVQKSAVRGIPADRLLVETDSPYLRVRSKKDNTPAYVGEVANTVAQIRKETLREILRTTAENGRRLYNL</sequence>
<dbReference type="PANTHER" id="PTHR46363:SF1">
    <property type="entry name" value="DEOXYRIBONUCLEASE TATDN2-RELATED"/>
    <property type="match status" value="1"/>
</dbReference>
<dbReference type="GO" id="GO:0016788">
    <property type="term" value="F:hydrolase activity, acting on ester bonds"/>
    <property type="evidence" value="ECO:0007669"/>
    <property type="project" value="InterPro"/>
</dbReference>
<organism evidence="4 5">
    <name type="scientific">Dreissena polymorpha</name>
    <name type="common">Zebra mussel</name>
    <name type="synonym">Mytilus polymorpha</name>
    <dbReference type="NCBI Taxonomy" id="45954"/>
    <lineage>
        <taxon>Eukaryota</taxon>
        <taxon>Metazoa</taxon>
        <taxon>Spiralia</taxon>
        <taxon>Lophotrochozoa</taxon>
        <taxon>Mollusca</taxon>
        <taxon>Bivalvia</taxon>
        <taxon>Autobranchia</taxon>
        <taxon>Heteroconchia</taxon>
        <taxon>Euheterodonta</taxon>
        <taxon>Imparidentia</taxon>
        <taxon>Neoheterodontei</taxon>
        <taxon>Myida</taxon>
        <taxon>Dreissenoidea</taxon>
        <taxon>Dreissenidae</taxon>
        <taxon>Dreissena</taxon>
    </lineage>
</organism>
<feature type="region of interest" description="Disordered" evidence="3">
    <location>
        <begin position="293"/>
        <end position="319"/>
    </location>
</feature>